<comment type="subcellular location">
    <subcellularLocation>
        <location evidence="7">Cell inner membrane</location>
    </subcellularLocation>
    <subcellularLocation>
        <location evidence="1">Membrane</location>
    </subcellularLocation>
</comment>
<keyword evidence="4 7" id="KW-0378">Hydrolase</keyword>
<dbReference type="InterPro" id="IPR029045">
    <property type="entry name" value="ClpP/crotonase-like_dom_sf"/>
</dbReference>
<evidence type="ECO:0000256" key="6">
    <source>
        <dbReference type="ARBA" id="ARBA00023136"/>
    </source>
</evidence>
<evidence type="ECO:0000256" key="5">
    <source>
        <dbReference type="ARBA" id="ARBA00022825"/>
    </source>
</evidence>
<dbReference type="InterPro" id="IPR047217">
    <property type="entry name" value="S49_SppA_67K_type_N"/>
</dbReference>
<dbReference type="SUPFAM" id="SSF52096">
    <property type="entry name" value="ClpP/crotonase"/>
    <property type="match status" value="2"/>
</dbReference>
<feature type="domain" description="Peptidase S49" evidence="9">
    <location>
        <begin position="382"/>
        <end position="532"/>
    </location>
</feature>
<gene>
    <name evidence="10" type="primary">sppA</name>
    <name evidence="10" type="ORF">ACE1CA_12800</name>
</gene>
<dbReference type="InterPro" id="IPR002142">
    <property type="entry name" value="Peptidase_S49"/>
</dbReference>
<accession>A0ABV4WJY1</accession>
<dbReference type="Pfam" id="PF01343">
    <property type="entry name" value="Peptidase_S49"/>
    <property type="match status" value="2"/>
</dbReference>
<dbReference type="Gene3D" id="6.20.330.10">
    <property type="match status" value="1"/>
</dbReference>
<dbReference type="Gene3D" id="3.90.226.10">
    <property type="entry name" value="2-enoyl-CoA Hydratase, Chain A, domain 1"/>
    <property type="match status" value="3"/>
</dbReference>
<dbReference type="RefSeq" id="WP_413277816.1">
    <property type="nucleotide sequence ID" value="NZ_JBHFNT010000107.1"/>
</dbReference>
<keyword evidence="8" id="KW-0812">Transmembrane</keyword>
<evidence type="ECO:0000259" key="9">
    <source>
        <dbReference type="Pfam" id="PF01343"/>
    </source>
</evidence>
<keyword evidence="7" id="KW-1003">Cell membrane</keyword>
<reference evidence="10 11" key="1">
    <citation type="submission" date="2024-09" db="EMBL/GenBank/DDBJ databases">
        <title>Floridaenema gen nov. (Aerosakkonemataceae, Aerosakkonematales ord. nov., Cyanobacteria) from benthic tropical and subtropical fresh waters, with the description of four new species.</title>
        <authorList>
            <person name="Moretto J.A."/>
            <person name="Berthold D.E."/>
            <person name="Lefler F.W."/>
            <person name="Huang I.-S."/>
            <person name="Laughinghouse H. IV."/>
        </authorList>
    </citation>
    <scope>NUCLEOTIDE SEQUENCE [LARGE SCALE GENOMIC DNA]</scope>
    <source>
        <strain evidence="10 11">BLCC-F167</strain>
    </source>
</reference>
<name>A0ABV4WJY1_9CYAN</name>
<keyword evidence="3 7" id="KW-0645">Protease</keyword>
<feature type="domain" description="Peptidase S49" evidence="9">
    <location>
        <begin position="130"/>
        <end position="281"/>
    </location>
</feature>
<dbReference type="InterPro" id="IPR047272">
    <property type="entry name" value="S49_SppA_C"/>
</dbReference>
<dbReference type="CDD" id="cd07018">
    <property type="entry name" value="S49_SppA_67K_type"/>
    <property type="match status" value="1"/>
</dbReference>
<sequence length="612" mass="67626">MRDFFKYTFASFLGILIFFGLCTGGLIFLLISAAIKDTGPQVKDKSVLVFDLSTRITDTNPGSGTGELLQKAVSGERDNSLTLRTVLKTINKAAIDRRIVAIYLDGNGESEGGISGFATLKEVRRALENFKATGKKIIAYNVDWDEPNYYLASVANTLIVNPLGGVEINGLRSETMFLSGALEKYGVGIQILRVGKYKSAVEPLILKEFSSENRQQTQRLLNDIWGDYRATVGKSRQLTPQQIQAIADSKGLLLPNEAQKSRLVDKVAYYDQVVTDLKKLTGSDEEEEEKTFRQISLNTYARVPDAEVGQERSSKNKIAIVYAEGEIVSGEGTLRQVGGDRLARQLRQLRQNKDVKAVILRVNSPGGSASASEIIQREVKLTRQVKPVVVSMGNYAASGGYWISTYANRIFAEPNTVTGSIGVFGLLPNLQKLANNNGVTWDVVKTGRFADSQTVSRPKTPEELAVFQTSVNQIYYQFIGKVADSRKLPPTRVQEIAQGRVWSGFAAKQIGLVDQLGGINEAVKYAAKEAKLGDDWELKQFSRSGSLEERILKNLFSYAPGISNEEQPVNTVMKFGPFAQTYQQLQGELQVLVNLNDPLNVYARLPYNMRID</sequence>
<evidence type="ECO:0000256" key="4">
    <source>
        <dbReference type="ARBA" id="ARBA00022801"/>
    </source>
</evidence>
<dbReference type="PANTHER" id="PTHR33209">
    <property type="entry name" value="PROTEASE 4"/>
    <property type="match status" value="1"/>
</dbReference>
<evidence type="ECO:0000313" key="10">
    <source>
        <dbReference type="EMBL" id="MFB2835403.1"/>
    </source>
</evidence>
<dbReference type="InterPro" id="IPR004634">
    <property type="entry name" value="Pept_S49_pIV"/>
</dbReference>
<keyword evidence="5" id="KW-0720">Serine protease</keyword>
<evidence type="ECO:0000256" key="7">
    <source>
        <dbReference type="PIRNR" id="PIRNR001217"/>
    </source>
</evidence>
<dbReference type="GO" id="GO:0016787">
    <property type="term" value="F:hydrolase activity"/>
    <property type="evidence" value="ECO:0007669"/>
    <property type="project" value="UniProtKB-KW"/>
</dbReference>
<dbReference type="NCBIfam" id="TIGR00706">
    <property type="entry name" value="SppA_dom"/>
    <property type="match status" value="1"/>
</dbReference>
<dbReference type="PANTHER" id="PTHR33209:SF1">
    <property type="entry name" value="PEPTIDASE S49 DOMAIN-CONTAINING PROTEIN"/>
    <property type="match status" value="1"/>
</dbReference>
<keyword evidence="11" id="KW-1185">Reference proteome</keyword>
<dbReference type="NCBIfam" id="TIGR00705">
    <property type="entry name" value="SppA_67K"/>
    <property type="match status" value="1"/>
</dbReference>
<comment type="caution">
    <text evidence="10">The sequence shown here is derived from an EMBL/GenBank/DDBJ whole genome shotgun (WGS) entry which is preliminary data.</text>
</comment>
<evidence type="ECO:0000313" key="11">
    <source>
        <dbReference type="Proteomes" id="UP001576780"/>
    </source>
</evidence>
<evidence type="ECO:0000256" key="1">
    <source>
        <dbReference type="ARBA" id="ARBA00004370"/>
    </source>
</evidence>
<dbReference type="InterPro" id="IPR004635">
    <property type="entry name" value="Pept_S49_SppA"/>
</dbReference>
<feature type="transmembrane region" description="Helical" evidence="8">
    <location>
        <begin position="12"/>
        <end position="35"/>
    </location>
</feature>
<evidence type="ECO:0000256" key="3">
    <source>
        <dbReference type="ARBA" id="ARBA00022670"/>
    </source>
</evidence>
<dbReference type="Proteomes" id="UP001576780">
    <property type="component" value="Unassembled WGS sequence"/>
</dbReference>
<keyword evidence="8" id="KW-1133">Transmembrane helix</keyword>
<protein>
    <recommendedName>
        <fullName evidence="7">Protease 4</fullName>
        <ecNumber evidence="7">3.4.21.-</ecNumber>
    </recommendedName>
    <alternativeName>
        <fullName evidence="7">Endopeptidase IV</fullName>
    </alternativeName>
    <alternativeName>
        <fullName evidence="7">Protease IV</fullName>
    </alternativeName>
    <alternativeName>
        <fullName evidence="7">Signal peptide peptidase</fullName>
    </alternativeName>
</protein>
<keyword evidence="7" id="KW-0997">Cell inner membrane</keyword>
<dbReference type="PIRSF" id="PIRSF001217">
    <property type="entry name" value="Protease_4_SppA"/>
    <property type="match status" value="1"/>
</dbReference>
<evidence type="ECO:0000256" key="8">
    <source>
        <dbReference type="SAM" id="Phobius"/>
    </source>
</evidence>
<dbReference type="CDD" id="cd07023">
    <property type="entry name" value="S49_Sppa_N_C"/>
    <property type="match status" value="1"/>
</dbReference>
<organism evidence="10 11">
    <name type="scientific">Floridaenema evergladense BLCC-F167</name>
    <dbReference type="NCBI Taxonomy" id="3153639"/>
    <lineage>
        <taxon>Bacteria</taxon>
        <taxon>Bacillati</taxon>
        <taxon>Cyanobacteriota</taxon>
        <taxon>Cyanophyceae</taxon>
        <taxon>Oscillatoriophycideae</taxon>
        <taxon>Aerosakkonematales</taxon>
        <taxon>Aerosakkonemataceae</taxon>
        <taxon>Floridanema</taxon>
        <taxon>Floridanema evergladense</taxon>
    </lineage>
</organism>
<evidence type="ECO:0000256" key="2">
    <source>
        <dbReference type="ARBA" id="ARBA00008683"/>
    </source>
</evidence>
<comment type="similarity">
    <text evidence="2 7">Belongs to the peptidase S49 family.</text>
</comment>
<dbReference type="EMBL" id="JBHFNT010000107">
    <property type="protein sequence ID" value="MFB2835403.1"/>
    <property type="molecule type" value="Genomic_DNA"/>
</dbReference>
<proteinExistence type="inferred from homology"/>
<dbReference type="EC" id="3.4.21.-" evidence="7"/>
<keyword evidence="6 7" id="KW-0472">Membrane</keyword>